<dbReference type="GO" id="GO:0016301">
    <property type="term" value="F:kinase activity"/>
    <property type="evidence" value="ECO:0007669"/>
    <property type="project" value="UniProtKB-KW"/>
</dbReference>
<proteinExistence type="inferred from homology"/>
<dbReference type="EMBL" id="JAASRO010000001">
    <property type="protein sequence ID" value="NIK58365.1"/>
    <property type="molecule type" value="Genomic_DNA"/>
</dbReference>
<keyword evidence="3" id="KW-1185">Reference proteome</keyword>
<dbReference type="PANTHER" id="PTHR18964:SF149">
    <property type="entry name" value="BIFUNCTIONAL UDP-N-ACETYLGLUCOSAMINE 2-EPIMERASE_N-ACETYLMANNOSAMINE KINASE"/>
    <property type="match status" value="1"/>
</dbReference>
<keyword evidence="2" id="KW-0418">Kinase</keyword>
<dbReference type="Gene3D" id="1.10.10.10">
    <property type="entry name" value="Winged helix-like DNA-binding domain superfamily/Winged helix DNA-binding domain"/>
    <property type="match status" value="1"/>
</dbReference>
<dbReference type="InterPro" id="IPR036390">
    <property type="entry name" value="WH_DNA-bd_sf"/>
</dbReference>
<dbReference type="AlphaFoldDB" id="A0A7X5VBV3"/>
<evidence type="ECO:0000256" key="1">
    <source>
        <dbReference type="ARBA" id="ARBA00006479"/>
    </source>
</evidence>
<comment type="similarity">
    <text evidence="1">Belongs to the ROK (NagC/XylR) family.</text>
</comment>
<protein>
    <submittedName>
        <fullName evidence="2">Putative NBD/HSP70 family sugar kinase</fullName>
    </submittedName>
</protein>
<sequence length="401" mass="43514">MASGTARTELMVRQRNATASAIMRAIVRQGPVGRKGLAAATGVTFTTITKAVTELIELGALTESARPTPQGAGRPVVPLDVPDKQRLVVGAHLHPESTSCGAFTLRGERIAWRTAPARGRNQHERIDEAARLVDEVVTEAGAAAVVGVGVTTPWAEVHHGQPPPLVADVDHDELRDGLRERLPLPVRVEPNVRALAVEHYWWDGADDDVLTVLVGRSIRVAQMRGGELVWDGPHAGGLVSHIVVPGSEYLCDCGQVGCVKATCTDDALLRRAVEAGVLQPGALQRDLYPDEDTEQLRQLRQARARDLGRVIPLIMSLVAPAETIIRGRLGTPDEIGACLDAIRVRHHELVGREASVRYYEDNRAFNWPHASAALALDRYLASPLEHELDRASRDATSPTRR</sequence>
<keyword evidence="2" id="KW-0808">Transferase</keyword>
<dbReference type="Gene3D" id="3.30.420.40">
    <property type="match status" value="2"/>
</dbReference>
<dbReference type="InterPro" id="IPR036388">
    <property type="entry name" value="WH-like_DNA-bd_sf"/>
</dbReference>
<comment type="caution">
    <text evidence="2">The sequence shown here is derived from an EMBL/GenBank/DDBJ whole genome shotgun (WGS) entry which is preliminary data.</text>
</comment>
<dbReference type="PANTHER" id="PTHR18964">
    <property type="entry name" value="ROK (REPRESSOR, ORF, KINASE) FAMILY"/>
    <property type="match status" value="1"/>
</dbReference>
<evidence type="ECO:0000313" key="2">
    <source>
        <dbReference type="EMBL" id="NIK58365.1"/>
    </source>
</evidence>
<dbReference type="Proteomes" id="UP000555407">
    <property type="component" value="Unassembled WGS sequence"/>
</dbReference>
<reference evidence="2 3" key="1">
    <citation type="submission" date="2020-03" db="EMBL/GenBank/DDBJ databases">
        <title>Sequencing the genomes of 1000 actinobacteria strains.</title>
        <authorList>
            <person name="Klenk H.-P."/>
        </authorList>
    </citation>
    <scope>NUCLEOTIDE SEQUENCE [LARGE SCALE GENOMIC DNA]</scope>
    <source>
        <strain evidence="2 3">DSM 45490</strain>
    </source>
</reference>
<evidence type="ECO:0000313" key="3">
    <source>
        <dbReference type="Proteomes" id="UP000555407"/>
    </source>
</evidence>
<dbReference type="InterPro" id="IPR000600">
    <property type="entry name" value="ROK"/>
</dbReference>
<dbReference type="InterPro" id="IPR043129">
    <property type="entry name" value="ATPase_NBD"/>
</dbReference>
<name>A0A7X5VBV3_9ACTN</name>
<dbReference type="SUPFAM" id="SSF53067">
    <property type="entry name" value="Actin-like ATPase domain"/>
    <property type="match status" value="2"/>
</dbReference>
<dbReference type="RefSeq" id="WP_167209098.1">
    <property type="nucleotide sequence ID" value="NZ_JAASRO010000001.1"/>
</dbReference>
<dbReference type="Pfam" id="PF00480">
    <property type="entry name" value="ROK"/>
    <property type="match status" value="1"/>
</dbReference>
<accession>A0A7X5VBV3</accession>
<dbReference type="SUPFAM" id="SSF46785">
    <property type="entry name" value="Winged helix' DNA-binding domain"/>
    <property type="match status" value="1"/>
</dbReference>
<gene>
    <name evidence="2" type="ORF">BJY22_004082</name>
</gene>
<organism evidence="2 3">
    <name type="scientific">Kribbella shirazensis</name>
    <dbReference type="NCBI Taxonomy" id="1105143"/>
    <lineage>
        <taxon>Bacteria</taxon>
        <taxon>Bacillati</taxon>
        <taxon>Actinomycetota</taxon>
        <taxon>Actinomycetes</taxon>
        <taxon>Propionibacteriales</taxon>
        <taxon>Kribbellaceae</taxon>
        <taxon>Kribbella</taxon>
    </lineage>
</organism>